<evidence type="ECO:0000313" key="3">
    <source>
        <dbReference type="Proteomes" id="UP000026961"/>
    </source>
</evidence>
<reference evidence="2" key="1">
    <citation type="submission" date="2015-04" db="UniProtKB">
        <authorList>
            <consortium name="EnsemblPlants"/>
        </authorList>
    </citation>
    <scope>IDENTIFICATION</scope>
</reference>
<sequence>MVPPRSEELNPPVGGVTAQRASAAPRGRNPSLRRRPSSSLLRASPPPELIAGKARRRAGMAAAGPSSSAPPRPGAGVATMAVDYGACRDAGPCQEPRRHEGGAAPSSMLRL</sequence>
<proteinExistence type="predicted"/>
<name>A0A0E0AA55_9ORYZ</name>
<keyword evidence="3" id="KW-1185">Reference proteome</keyword>
<evidence type="ECO:0000256" key="1">
    <source>
        <dbReference type="SAM" id="MobiDB-lite"/>
    </source>
</evidence>
<reference evidence="2" key="2">
    <citation type="submission" date="2018-05" db="EMBL/GenBank/DDBJ databases">
        <title>OgluRS3 (Oryza glumaepatula Reference Sequence Version 3).</title>
        <authorList>
            <person name="Zhang J."/>
            <person name="Kudrna D."/>
            <person name="Lee S."/>
            <person name="Talag J."/>
            <person name="Welchert J."/>
            <person name="Wing R.A."/>
        </authorList>
    </citation>
    <scope>NUCLEOTIDE SEQUENCE [LARGE SCALE GENOMIC DNA]</scope>
</reference>
<organism evidence="2">
    <name type="scientific">Oryza glumipatula</name>
    <dbReference type="NCBI Taxonomy" id="40148"/>
    <lineage>
        <taxon>Eukaryota</taxon>
        <taxon>Viridiplantae</taxon>
        <taxon>Streptophyta</taxon>
        <taxon>Embryophyta</taxon>
        <taxon>Tracheophyta</taxon>
        <taxon>Spermatophyta</taxon>
        <taxon>Magnoliopsida</taxon>
        <taxon>Liliopsida</taxon>
        <taxon>Poales</taxon>
        <taxon>Poaceae</taxon>
        <taxon>BOP clade</taxon>
        <taxon>Oryzoideae</taxon>
        <taxon>Oryzeae</taxon>
        <taxon>Oryzinae</taxon>
        <taxon>Oryza</taxon>
    </lineage>
</organism>
<protein>
    <submittedName>
        <fullName evidence="2">Uncharacterized protein</fullName>
    </submittedName>
</protein>
<dbReference type="Gramene" id="OGLUM06G17290.1">
    <property type="protein sequence ID" value="OGLUM06G17290.1"/>
    <property type="gene ID" value="OGLUM06G17290"/>
</dbReference>
<dbReference type="AlphaFoldDB" id="A0A0E0AA55"/>
<accession>A0A0E0AA55</accession>
<feature type="region of interest" description="Disordered" evidence="1">
    <location>
        <begin position="1"/>
        <end position="111"/>
    </location>
</feature>
<dbReference type="Proteomes" id="UP000026961">
    <property type="component" value="Chromosome 6"/>
</dbReference>
<evidence type="ECO:0000313" key="2">
    <source>
        <dbReference type="EnsemblPlants" id="OGLUM06G17290.1"/>
    </source>
</evidence>
<dbReference type="HOGENOM" id="CLU_2162354_0_0_1"/>
<dbReference type="EnsemblPlants" id="OGLUM06G17290.1">
    <property type="protein sequence ID" value="OGLUM06G17290.1"/>
    <property type="gene ID" value="OGLUM06G17290"/>
</dbReference>